<accession>A0A7W9YHD3</accession>
<sequence length="170" mass="18493">MLATLEDWGRHSDVPPPPHAPALLAAACQNIVDCCGWPIERHTVDGEEYDGHGGRVLTLHTMRLRQVHEVRVDGKPVAGYRVSHRYAQLHHPHGWPQGFGRITVDYTAGYDPVPDNLAALAVGLAARAASVPAGVVSETVDRLTVRYAQATALDPLDEAALDRYRLGARP</sequence>
<proteinExistence type="predicted"/>
<reference evidence="1 2" key="1">
    <citation type="submission" date="2020-08" db="EMBL/GenBank/DDBJ databases">
        <title>Sequencing the genomes of 1000 actinobacteria strains.</title>
        <authorList>
            <person name="Klenk H.-P."/>
        </authorList>
    </citation>
    <scope>NUCLEOTIDE SEQUENCE [LARGE SCALE GENOMIC DNA]</scope>
    <source>
        <strain evidence="1 2">DSM 46659</strain>
    </source>
</reference>
<gene>
    <name evidence="1" type="ORF">HNR23_002239</name>
</gene>
<evidence type="ECO:0000313" key="2">
    <source>
        <dbReference type="Proteomes" id="UP000546642"/>
    </source>
</evidence>
<dbReference type="AlphaFoldDB" id="A0A7W9YHD3"/>
<keyword evidence="2" id="KW-1185">Reference proteome</keyword>
<organism evidence="1 2">
    <name type="scientific">Nocardiopsis mwathae</name>
    <dbReference type="NCBI Taxonomy" id="1472723"/>
    <lineage>
        <taxon>Bacteria</taxon>
        <taxon>Bacillati</taxon>
        <taxon>Actinomycetota</taxon>
        <taxon>Actinomycetes</taxon>
        <taxon>Streptosporangiales</taxon>
        <taxon>Nocardiopsidaceae</taxon>
        <taxon>Nocardiopsis</taxon>
    </lineage>
</organism>
<evidence type="ECO:0000313" key="1">
    <source>
        <dbReference type="EMBL" id="MBB6172179.1"/>
    </source>
</evidence>
<protein>
    <submittedName>
        <fullName evidence="1">Uncharacterized protein</fullName>
    </submittedName>
</protein>
<dbReference type="EMBL" id="JACHDS010000001">
    <property type="protein sequence ID" value="MBB6172179.1"/>
    <property type="molecule type" value="Genomic_DNA"/>
</dbReference>
<dbReference type="RefSeq" id="WP_184075514.1">
    <property type="nucleotide sequence ID" value="NZ_JACHDS010000001.1"/>
</dbReference>
<dbReference type="Proteomes" id="UP000546642">
    <property type="component" value="Unassembled WGS sequence"/>
</dbReference>
<comment type="caution">
    <text evidence="1">The sequence shown here is derived from an EMBL/GenBank/DDBJ whole genome shotgun (WGS) entry which is preliminary data.</text>
</comment>
<name>A0A7W9YHD3_9ACTN</name>